<sequence length="227" mass="24778">MTTSPRATIQSIKLSAAERAILDSYVSLLDGFASYFGDGYEFVLHSLENLDRSVIKIVNGFHTGREVGAPVTDLALNMLAQIESQSGPTHITYGSQTKRGEPLHSSTIAIKGEKGRIIGLLCMNFHLNTPLRQVFMNMFQAVSGSSAPVQENFAMNVGESVSEAVAAAKLSAEREGDVTTLLRNKRIITILFEQGIFKLKGSVPRVAQILGISRNTVYLHLRALQEK</sequence>
<protein>
    <submittedName>
        <fullName evidence="3">PAS domain-containing protein</fullName>
    </submittedName>
</protein>
<reference evidence="3 4" key="1">
    <citation type="submission" date="2022-11" db="EMBL/GenBank/DDBJ databases">
        <title>Biodiversity and phylogenetic relationships of bacteria.</title>
        <authorList>
            <person name="Machado R.A.R."/>
            <person name="Bhat A."/>
            <person name="Loulou A."/>
            <person name="Kallel S."/>
        </authorList>
    </citation>
    <scope>NUCLEOTIDE SEQUENCE [LARGE SCALE GENOMIC DNA]</scope>
    <source>
        <strain evidence="3 4">DSM 13975</strain>
    </source>
</reference>
<dbReference type="Pfam" id="PF08348">
    <property type="entry name" value="PAS_6"/>
    <property type="match status" value="1"/>
</dbReference>
<dbReference type="EMBL" id="JAPKNA010000001">
    <property type="protein sequence ID" value="MCX5463301.1"/>
    <property type="molecule type" value="Genomic_DNA"/>
</dbReference>
<evidence type="ECO:0000313" key="3">
    <source>
        <dbReference type="EMBL" id="MCX5463301.1"/>
    </source>
</evidence>
<feature type="domain" description="Transcriptional regulator DauR-like HTH" evidence="2">
    <location>
        <begin position="183"/>
        <end position="222"/>
    </location>
</feature>
<gene>
    <name evidence="3" type="ORF">OSH09_03830</name>
</gene>
<evidence type="ECO:0000313" key="4">
    <source>
        <dbReference type="Proteomes" id="UP001209916"/>
    </source>
</evidence>
<feature type="domain" description="YheO-like" evidence="1">
    <location>
        <begin position="22"/>
        <end position="130"/>
    </location>
</feature>
<keyword evidence="4" id="KW-1185">Reference proteome</keyword>
<dbReference type="InterPro" id="IPR013559">
    <property type="entry name" value="YheO"/>
</dbReference>
<dbReference type="PANTHER" id="PTHR35568:SF1">
    <property type="entry name" value="TRANSCRIPTIONAL REGULATOR DAUR"/>
    <property type="match status" value="1"/>
</dbReference>
<dbReference type="InterPro" id="IPR039445">
    <property type="entry name" value="DauR-like_HTH"/>
</dbReference>
<comment type="caution">
    <text evidence="3">The sequence shown here is derived from an EMBL/GenBank/DDBJ whole genome shotgun (WGS) entry which is preliminary data.</text>
</comment>
<dbReference type="PANTHER" id="PTHR35568">
    <property type="entry name" value="TRANSCRIPTIONAL REGULATOR DAUR"/>
    <property type="match status" value="1"/>
</dbReference>
<accession>A0ABT3VMG8</accession>
<evidence type="ECO:0000259" key="2">
    <source>
        <dbReference type="Pfam" id="PF13309"/>
    </source>
</evidence>
<evidence type="ECO:0000259" key="1">
    <source>
        <dbReference type="Pfam" id="PF08348"/>
    </source>
</evidence>
<dbReference type="InterPro" id="IPR039446">
    <property type="entry name" value="DauR-like"/>
</dbReference>
<organism evidence="3 4">
    <name type="scientific">Alcaligenes parafaecalis</name>
    <dbReference type="NCBI Taxonomy" id="171260"/>
    <lineage>
        <taxon>Bacteria</taxon>
        <taxon>Pseudomonadati</taxon>
        <taxon>Pseudomonadota</taxon>
        <taxon>Betaproteobacteria</taxon>
        <taxon>Burkholderiales</taxon>
        <taxon>Alcaligenaceae</taxon>
        <taxon>Alcaligenes</taxon>
    </lineage>
</organism>
<dbReference type="Pfam" id="PF13309">
    <property type="entry name" value="HTH_22"/>
    <property type="match status" value="1"/>
</dbReference>
<dbReference type="RefSeq" id="WP_266120213.1">
    <property type="nucleotide sequence ID" value="NZ_JAPKNA010000001.1"/>
</dbReference>
<dbReference type="Proteomes" id="UP001209916">
    <property type="component" value="Unassembled WGS sequence"/>
</dbReference>
<proteinExistence type="predicted"/>
<name>A0ABT3VMG8_9BURK</name>